<dbReference type="PRINTS" id="PR01021">
    <property type="entry name" value="OMPADOMAIN"/>
</dbReference>
<dbReference type="Pfam" id="PF00691">
    <property type="entry name" value="OmpA"/>
    <property type="match status" value="1"/>
</dbReference>
<dbReference type="Gene3D" id="3.30.1330.60">
    <property type="entry name" value="OmpA-like domain"/>
    <property type="match status" value="1"/>
</dbReference>
<proteinExistence type="predicted"/>
<dbReference type="InterPro" id="IPR006664">
    <property type="entry name" value="OMP_bac"/>
</dbReference>
<dbReference type="PANTHER" id="PTHR30329:SF21">
    <property type="entry name" value="LIPOPROTEIN YIAD-RELATED"/>
    <property type="match status" value="1"/>
</dbReference>
<reference evidence="7 8" key="1">
    <citation type="submission" date="2019-08" db="EMBL/GenBank/DDBJ databases">
        <title>Genome of Vicingus serpentipes NCIMB 15042.</title>
        <authorList>
            <person name="Bowman J.P."/>
        </authorList>
    </citation>
    <scope>NUCLEOTIDE SEQUENCE [LARGE SCALE GENOMIC DNA]</scope>
    <source>
        <strain evidence="7 8">NCIMB 15042</strain>
    </source>
</reference>
<dbReference type="Proteomes" id="UP000321721">
    <property type="component" value="Unassembled WGS sequence"/>
</dbReference>
<dbReference type="OrthoDB" id="9809364at2"/>
<dbReference type="GO" id="GO:0009279">
    <property type="term" value="C:cell outer membrane"/>
    <property type="evidence" value="ECO:0007669"/>
    <property type="project" value="UniProtKB-SubCell"/>
</dbReference>
<evidence type="ECO:0000259" key="6">
    <source>
        <dbReference type="PROSITE" id="PS51123"/>
    </source>
</evidence>
<gene>
    <name evidence="7" type="ORF">FRY74_01915</name>
</gene>
<evidence type="ECO:0000256" key="2">
    <source>
        <dbReference type="ARBA" id="ARBA00023136"/>
    </source>
</evidence>
<dbReference type="CDD" id="cd07185">
    <property type="entry name" value="OmpA_C-like"/>
    <property type="match status" value="1"/>
</dbReference>
<comment type="subcellular location">
    <subcellularLocation>
        <location evidence="1">Cell outer membrane</location>
    </subcellularLocation>
</comment>
<dbReference type="SUPFAM" id="SSF48452">
    <property type="entry name" value="TPR-like"/>
    <property type="match status" value="1"/>
</dbReference>
<dbReference type="InterPro" id="IPR036737">
    <property type="entry name" value="OmpA-like_sf"/>
</dbReference>
<name>A0A5C6S025_9FLAO</name>
<dbReference type="PANTHER" id="PTHR30329">
    <property type="entry name" value="STATOR ELEMENT OF FLAGELLAR MOTOR COMPLEX"/>
    <property type="match status" value="1"/>
</dbReference>
<keyword evidence="8" id="KW-1185">Reference proteome</keyword>
<dbReference type="Pfam" id="PF07676">
    <property type="entry name" value="PD40"/>
    <property type="match status" value="1"/>
</dbReference>
<keyword evidence="3" id="KW-0998">Cell outer membrane</keyword>
<dbReference type="SUPFAM" id="SSF82171">
    <property type="entry name" value="DPP6 N-terminal domain-like"/>
    <property type="match status" value="1"/>
</dbReference>
<evidence type="ECO:0000313" key="8">
    <source>
        <dbReference type="Proteomes" id="UP000321721"/>
    </source>
</evidence>
<evidence type="ECO:0000256" key="1">
    <source>
        <dbReference type="ARBA" id="ARBA00004442"/>
    </source>
</evidence>
<evidence type="ECO:0000256" key="3">
    <source>
        <dbReference type="ARBA" id="ARBA00023237"/>
    </source>
</evidence>
<evidence type="ECO:0000313" key="7">
    <source>
        <dbReference type="EMBL" id="TXB66962.1"/>
    </source>
</evidence>
<keyword evidence="2 4" id="KW-0472">Membrane</keyword>
<evidence type="ECO:0000256" key="4">
    <source>
        <dbReference type="PROSITE-ProRule" id="PRU00473"/>
    </source>
</evidence>
<dbReference type="SUPFAM" id="SSF103088">
    <property type="entry name" value="OmpA-like"/>
    <property type="match status" value="1"/>
</dbReference>
<dbReference type="EMBL" id="VOOS01000001">
    <property type="protein sequence ID" value="TXB66962.1"/>
    <property type="molecule type" value="Genomic_DNA"/>
</dbReference>
<dbReference type="InterPro" id="IPR008969">
    <property type="entry name" value="CarboxyPept-like_regulatory"/>
</dbReference>
<dbReference type="SUPFAM" id="SSF49464">
    <property type="entry name" value="Carboxypeptidase regulatory domain-like"/>
    <property type="match status" value="1"/>
</dbReference>
<protein>
    <submittedName>
        <fullName evidence="7">OmpA family protein</fullName>
    </submittedName>
</protein>
<dbReference type="InterPro" id="IPR011990">
    <property type="entry name" value="TPR-like_helical_dom_sf"/>
</dbReference>
<dbReference type="PROSITE" id="PS51123">
    <property type="entry name" value="OMPA_2"/>
    <property type="match status" value="1"/>
</dbReference>
<evidence type="ECO:0000256" key="5">
    <source>
        <dbReference type="SAM" id="MobiDB-lite"/>
    </source>
</evidence>
<sequence length="771" mass="87479">MKRILNYIIKNLFLRGFCIFLLVLNFNSNAQESIKEKKILRQARKSLTKEKYKDAQEKYLKLVNASPSNSIYNFEAGLSYYFSTFERGKSTPLFEAAIENLKGDTIPEMYYYLGKSYQLNSEFDKSSKTFTKFDPYIIYGKKVGDELKNEIVDETTYNENGIKYTNEIDPNIKISNLGSTINTIDREYAPVLYKTDNVLLFTSRRKINGNRLDKGDLLPYEDIYVAKKTENGWVMVTDQNEVKKYLPDNVNTKKHDASITYSLDEKTLYTYKNDAVWESTYDGSTWSGLKKLDDNVNASKFNVPSVTLTADGNTAFFVAEKKDGIGGKDIYKSIKSSNGEWSDPVILSTNINSSKDEDAPYLTEDGKTLFFSSKGHTSVGGYDIFKSELINEEWTTPTNLGIPINSPADDIYYTADVEQKNGFFSSSREGGNGDMDLYSFSFDCDNLENTEIRGIAYNNKTKEPLIGKLTLTSIEDNNLVNTVTSNEDGTFLLVTKPENEYTLAIEVEGFKKHSISINLPKQCEYFQQYSEIALEQIEIDSQYYQVATVKNSFFDVTKEVDNYKKSGALETSSITNELPFVLDPDKEILALSRTIDPNNTELNYIVVSDTIKTEKPIEIIAGVEIPSFEDIYFDFDKSSLKTDSKKELNKIIDFLKSENGKTVNITINGYTDGKRDIELNNKIFAKRKVPFTIEASEKRSKEYNIELSKKRADNTVKYLTSKGIDKNKITVNYKGEENPVAPNTNADGSDNPVNRAKNRRVSFSFSNANVL</sequence>
<organism evidence="7 8">
    <name type="scientific">Vicingus serpentipes</name>
    <dbReference type="NCBI Taxonomy" id="1926625"/>
    <lineage>
        <taxon>Bacteria</taxon>
        <taxon>Pseudomonadati</taxon>
        <taxon>Bacteroidota</taxon>
        <taxon>Flavobacteriia</taxon>
        <taxon>Flavobacteriales</taxon>
        <taxon>Vicingaceae</taxon>
        <taxon>Vicingus</taxon>
    </lineage>
</organism>
<dbReference type="AlphaFoldDB" id="A0A5C6S025"/>
<dbReference type="InterPro" id="IPR050330">
    <property type="entry name" value="Bact_OuterMem_StrucFunc"/>
</dbReference>
<feature type="region of interest" description="Disordered" evidence="5">
    <location>
        <begin position="735"/>
        <end position="757"/>
    </location>
</feature>
<accession>A0A5C6S025</accession>
<dbReference type="InterPro" id="IPR006665">
    <property type="entry name" value="OmpA-like"/>
</dbReference>
<comment type="caution">
    <text evidence="7">The sequence shown here is derived from an EMBL/GenBank/DDBJ whole genome shotgun (WGS) entry which is preliminary data.</text>
</comment>
<dbReference type="RefSeq" id="WP_147098068.1">
    <property type="nucleotide sequence ID" value="NZ_VOOS01000001.1"/>
</dbReference>
<dbReference type="InterPro" id="IPR011659">
    <property type="entry name" value="WD40"/>
</dbReference>
<feature type="compositionally biased region" description="Polar residues" evidence="5">
    <location>
        <begin position="741"/>
        <end position="752"/>
    </location>
</feature>
<feature type="domain" description="OmpA-like" evidence="6">
    <location>
        <begin position="620"/>
        <end position="769"/>
    </location>
</feature>